<feature type="compositionally biased region" description="Low complexity" evidence="6">
    <location>
        <begin position="307"/>
        <end position="324"/>
    </location>
</feature>
<comment type="subcellular location">
    <subcellularLocation>
        <location evidence="1">Nucleus</location>
    </subcellularLocation>
</comment>
<feature type="compositionally biased region" description="Acidic residues" evidence="6">
    <location>
        <begin position="276"/>
        <end position="298"/>
    </location>
</feature>
<feature type="domain" description="HSF-type DNA-binding" evidence="7">
    <location>
        <begin position="457"/>
        <end position="598"/>
    </location>
</feature>
<feature type="compositionally biased region" description="Polar residues" evidence="6">
    <location>
        <begin position="32"/>
        <end position="60"/>
    </location>
</feature>
<organism evidence="8 9">
    <name type="scientific">Malassezia psittaci</name>
    <dbReference type="NCBI Taxonomy" id="1821823"/>
    <lineage>
        <taxon>Eukaryota</taxon>
        <taxon>Fungi</taxon>
        <taxon>Dikarya</taxon>
        <taxon>Basidiomycota</taxon>
        <taxon>Ustilaginomycotina</taxon>
        <taxon>Malasseziomycetes</taxon>
        <taxon>Malasseziales</taxon>
        <taxon>Malasseziaceae</taxon>
        <taxon>Malassezia</taxon>
    </lineage>
</organism>
<feature type="compositionally biased region" description="Low complexity" evidence="6">
    <location>
        <begin position="156"/>
        <end position="169"/>
    </location>
</feature>
<dbReference type="GO" id="GO:0003700">
    <property type="term" value="F:DNA-binding transcription factor activity"/>
    <property type="evidence" value="ECO:0007669"/>
    <property type="project" value="InterPro"/>
</dbReference>
<feature type="region of interest" description="Disordered" evidence="6">
    <location>
        <begin position="343"/>
        <end position="393"/>
    </location>
</feature>
<dbReference type="PANTHER" id="PTHR10015">
    <property type="entry name" value="HEAT SHOCK TRANSCRIPTION FACTOR"/>
    <property type="match status" value="1"/>
</dbReference>
<keyword evidence="9" id="KW-1185">Reference proteome</keyword>
<dbReference type="GO" id="GO:0005634">
    <property type="term" value="C:nucleus"/>
    <property type="evidence" value="ECO:0007669"/>
    <property type="project" value="UniProtKB-SubCell"/>
</dbReference>
<evidence type="ECO:0000313" key="8">
    <source>
        <dbReference type="EMBL" id="WFD43305.1"/>
    </source>
</evidence>
<dbReference type="GO" id="GO:0043565">
    <property type="term" value="F:sequence-specific DNA binding"/>
    <property type="evidence" value="ECO:0007669"/>
    <property type="project" value="InterPro"/>
</dbReference>
<feature type="compositionally biased region" description="Polar residues" evidence="6">
    <location>
        <begin position="179"/>
        <end position="190"/>
    </location>
</feature>
<evidence type="ECO:0000256" key="3">
    <source>
        <dbReference type="ARBA" id="ARBA00023125"/>
    </source>
</evidence>
<evidence type="ECO:0000256" key="4">
    <source>
        <dbReference type="ARBA" id="ARBA00023242"/>
    </source>
</evidence>
<feature type="region of interest" description="Disordered" evidence="6">
    <location>
        <begin position="120"/>
        <end position="195"/>
    </location>
</feature>
<dbReference type="PRINTS" id="PR00056">
    <property type="entry name" value="HSFDOMAIN"/>
</dbReference>
<evidence type="ECO:0000256" key="6">
    <source>
        <dbReference type="SAM" id="MobiDB-lite"/>
    </source>
</evidence>
<feature type="compositionally biased region" description="Polar residues" evidence="6">
    <location>
        <begin position="382"/>
        <end position="393"/>
    </location>
</feature>
<keyword evidence="3" id="KW-0238">DNA-binding</keyword>
<evidence type="ECO:0000256" key="5">
    <source>
        <dbReference type="RuleBase" id="RU004020"/>
    </source>
</evidence>
<evidence type="ECO:0000259" key="7">
    <source>
        <dbReference type="SMART" id="SM00415"/>
    </source>
</evidence>
<dbReference type="Pfam" id="PF00447">
    <property type="entry name" value="HSF_DNA-bind"/>
    <property type="match status" value="1"/>
</dbReference>
<name>A0AAF0JE83_9BASI</name>
<accession>A0AAF0JE83</accession>
<sequence length="610" mass="66593">MSADASHSPVEAPTPPDEVPLEAGVTPHRTRPGSSADQTKIQSTLCTRSSLDSVPNTNWVSMHRGTPADTGPGSLFRYGGFRPSGLSTFKMSAERQSYADDHTASEDNDMCVDDVFAVSTEGAAQRDEPSHDDTDGLEIHESSPSVASGSLDRDGSLPPLDSSLSTSSRMPVPVPTRPGSFNTRRSSVRSIGSPVDGVGLCVPSNSSMRRTPYNIPSRSPSGMGSLSKAYAMGMASATAGSRTTPRLPPWTAQRTIFRSPYGPSSSAPAHHSTFTLDDDETDDEIDPQQDSSTEDEADFERAHPPRRFSSTSRSPSPSHGYDIVYYDDDDGFMQGNRYAHGPDRRYGHRHPQPHPIAVSSRTNPYKQPISRSAPRSYGMPYMSSSAPRVSSGTKSGIIAKDEPYSQRSHVHMAAAALDRLSMANDQDDAPHEYASSRTLDENDEVAAIRDRLGGAANCSAFISKLWHLMINPEVYGKYIRWNHAGDVIIISNDPGVAAEFASEILPKLFKHGNNASFVRQLNLYGFQRVSSSRLLDPTEQRIISSSTFEPYGTSDTFPPKNSPITYSTAAELYGAHSSFSHPRFRRGQEQWLASMKPRSSKKPKRLSDER</sequence>
<keyword evidence="4" id="KW-0539">Nucleus</keyword>
<dbReference type="EMBL" id="CP118376">
    <property type="protein sequence ID" value="WFD43305.1"/>
    <property type="molecule type" value="Genomic_DNA"/>
</dbReference>
<evidence type="ECO:0000256" key="1">
    <source>
        <dbReference type="ARBA" id="ARBA00004123"/>
    </source>
</evidence>
<feature type="compositionally biased region" description="Polar residues" evidence="6">
    <location>
        <begin position="256"/>
        <end position="275"/>
    </location>
</feature>
<feature type="region of interest" description="Disordered" evidence="6">
    <location>
        <begin position="1"/>
        <end position="79"/>
    </location>
</feature>
<dbReference type="Proteomes" id="UP001214628">
    <property type="component" value="Chromosome 2"/>
</dbReference>
<comment type="similarity">
    <text evidence="2 5">Belongs to the HSF family.</text>
</comment>
<reference evidence="8" key="1">
    <citation type="submission" date="2023-02" db="EMBL/GenBank/DDBJ databases">
        <title>Mating type loci evolution in Malassezia.</title>
        <authorList>
            <person name="Coelho M.A."/>
        </authorList>
    </citation>
    <scope>NUCLEOTIDE SEQUENCE</scope>
    <source>
        <strain evidence="8">CBS 14136</strain>
    </source>
</reference>
<proteinExistence type="inferred from homology"/>
<gene>
    <name evidence="8" type="ORF">MPSI1_001966</name>
</gene>
<dbReference type="Gene3D" id="1.10.10.10">
    <property type="entry name" value="Winged helix-like DNA-binding domain superfamily/Winged helix DNA-binding domain"/>
    <property type="match status" value="1"/>
</dbReference>
<feature type="compositionally biased region" description="Basic and acidic residues" evidence="6">
    <location>
        <begin position="124"/>
        <end position="141"/>
    </location>
</feature>
<dbReference type="InterPro" id="IPR000232">
    <property type="entry name" value="HSF_DNA-bd"/>
</dbReference>
<evidence type="ECO:0000313" key="9">
    <source>
        <dbReference type="Proteomes" id="UP001214628"/>
    </source>
</evidence>
<feature type="region of interest" description="Disordered" evidence="6">
    <location>
        <begin position="256"/>
        <end position="325"/>
    </location>
</feature>
<dbReference type="InterPro" id="IPR036388">
    <property type="entry name" value="WH-like_DNA-bd_sf"/>
</dbReference>
<dbReference type="SUPFAM" id="SSF46785">
    <property type="entry name" value="Winged helix' DNA-binding domain"/>
    <property type="match status" value="1"/>
</dbReference>
<dbReference type="AlphaFoldDB" id="A0AAF0JE83"/>
<dbReference type="InterPro" id="IPR036390">
    <property type="entry name" value="WH_DNA-bd_sf"/>
</dbReference>
<dbReference type="SMART" id="SM00415">
    <property type="entry name" value="HSF"/>
    <property type="match status" value="1"/>
</dbReference>
<evidence type="ECO:0000256" key="2">
    <source>
        <dbReference type="ARBA" id="ARBA00006403"/>
    </source>
</evidence>
<protein>
    <recommendedName>
        <fullName evidence="7">HSF-type DNA-binding domain-containing protein</fullName>
    </recommendedName>
</protein>
<dbReference type="PANTHER" id="PTHR10015:SF427">
    <property type="entry name" value="HEAT SHOCK FACTOR PROTEIN"/>
    <property type="match status" value="1"/>
</dbReference>
<feature type="region of interest" description="Disordered" evidence="6">
    <location>
        <begin position="590"/>
        <end position="610"/>
    </location>
</feature>